<dbReference type="InterPro" id="IPR037176">
    <property type="entry name" value="Osmotin/thaumatin-like_sf"/>
</dbReference>
<keyword evidence="3" id="KW-1185">Reference proteome</keyword>
<dbReference type="AlphaFoldDB" id="A0A5B0MEY7"/>
<dbReference type="Proteomes" id="UP000324748">
    <property type="component" value="Unassembled WGS sequence"/>
</dbReference>
<name>A0A5B0MEY7_PUCGR</name>
<comment type="caution">
    <text evidence="2">The sequence shown here is derived from an EMBL/GenBank/DDBJ whole genome shotgun (WGS) entry which is preliminary data.</text>
</comment>
<proteinExistence type="predicted"/>
<dbReference type="Pfam" id="PF00314">
    <property type="entry name" value="Thaumatin"/>
    <property type="match status" value="1"/>
</dbReference>
<dbReference type="SUPFAM" id="SSF49870">
    <property type="entry name" value="Osmotin, thaumatin-like protein"/>
    <property type="match status" value="1"/>
</dbReference>
<accession>A0A5B0MEY7</accession>
<evidence type="ECO:0000313" key="3">
    <source>
        <dbReference type="Proteomes" id="UP000324748"/>
    </source>
</evidence>
<sequence length="313" mass="33885">MRPPQLETCDKFEPLGVFQPANLDGNHGDSANCCTGSHNTADTCPKDKVQFYDFFKNSCPDAYAYAYDESSQSALWTCNQSADPAKPSAPKTINQSGFMMGNQLPSGSADQVKHSEPEPTSADHAPVVELLIRPVAAASSVHPPPSTQRSIIHNPFTISDNSCRLPGPGNALTPLGLPPSVWHSYNRTEKEGTAQVSLLLELHKTLIKICLNHPSHQSPPHLVLCNPQPKLPVSHQNSLSLSLALYLSQFNPSAPRSLMIVCMTQGVTQRWAGYVDVEHMNSQAQQGTALARSNKSSSLIQSVLGNSKPFNPL</sequence>
<dbReference type="InterPro" id="IPR001938">
    <property type="entry name" value="Thaumatin"/>
</dbReference>
<evidence type="ECO:0000313" key="2">
    <source>
        <dbReference type="EMBL" id="KAA1074564.1"/>
    </source>
</evidence>
<feature type="region of interest" description="Disordered" evidence="1">
    <location>
        <begin position="101"/>
        <end position="124"/>
    </location>
</feature>
<dbReference type="OrthoDB" id="430315at2759"/>
<protein>
    <submittedName>
        <fullName evidence="2">Uncharacterized protein</fullName>
    </submittedName>
</protein>
<reference evidence="2 3" key="1">
    <citation type="submission" date="2019-05" db="EMBL/GenBank/DDBJ databases">
        <title>Emergence of the Ug99 lineage of the wheat stem rust pathogen through somatic hybridization.</title>
        <authorList>
            <person name="Li F."/>
            <person name="Upadhyaya N.M."/>
            <person name="Sperschneider J."/>
            <person name="Matny O."/>
            <person name="Nguyen-Phuc H."/>
            <person name="Mago R."/>
            <person name="Raley C."/>
            <person name="Miller M.E."/>
            <person name="Silverstein K.A.T."/>
            <person name="Henningsen E."/>
            <person name="Hirsch C.D."/>
            <person name="Visser B."/>
            <person name="Pretorius Z.A."/>
            <person name="Steffenson B.J."/>
            <person name="Schwessinger B."/>
            <person name="Dodds P.N."/>
            <person name="Figueroa M."/>
        </authorList>
    </citation>
    <scope>NUCLEOTIDE SEQUENCE [LARGE SCALE GENOMIC DNA]</scope>
    <source>
        <strain evidence="2">21-0</strain>
    </source>
</reference>
<dbReference type="EMBL" id="VSWC01000157">
    <property type="protein sequence ID" value="KAA1074564.1"/>
    <property type="molecule type" value="Genomic_DNA"/>
</dbReference>
<dbReference type="Gene3D" id="2.60.110.10">
    <property type="entry name" value="Thaumatin"/>
    <property type="match status" value="1"/>
</dbReference>
<evidence type="ECO:0000256" key="1">
    <source>
        <dbReference type="SAM" id="MobiDB-lite"/>
    </source>
</evidence>
<gene>
    <name evidence="2" type="ORF">PGT21_010206</name>
</gene>
<organism evidence="2 3">
    <name type="scientific">Puccinia graminis f. sp. tritici</name>
    <dbReference type="NCBI Taxonomy" id="56615"/>
    <lineage>
        <taxon>Eukaryota</taxon>
        <taxon>Fungi</taxon>
        <taxon>Dikarya</taxon>
        <taxon>Basidiomycota</taxon>
        <taxon>Pucciniomycotina</taxon>
        <taxon>Pucciniomycetes</taxon>
        <taxon>Pucciniales</taxon>
        <taxon>Pucciniaceae</taxon>
        <taxon>Puccinia</taxon>
    </lineage>
</organism>